<accession>A0A397TDB0</accession>
<name>A0A397TDB0_9GLOM</name>
<dbReference type="OrthoDB" id="2384430at2759"/>
<comment type="similarity">
    <text evidence="1">Belongs to the sel-1 family.</text>
</comment>
<dbReference type="Gene3D" id="1.25.40.10">
    <property type="entry name" value="Tetratricopeptide repeat domain"/>
    <property type="match status" value="3"/>
</dbReference>
<dbReference type="EMBL" id="QKYT01000115">
    <property type="protein sequence ID" value="RIA92894.1"/>
    <property type="molecule type" value="Genomic_DNA"/>
</dbReference>
<comment type="caution">
    <text evidence="2">The sequence shown here is derived from an EMBL/GenBank/DDBJ whole genome shotgun (WGS) entry which is preliminary data.</text>
</comment>
<dbReference type="InterPro" id="IPR050767">
    <property type="entry name" value="Sel1_AlgK"/>
</dbReference>
<keyword evidence="3" id="KW-1185">Reference proteome</keyword>
<evidence type="ECO:0000313" key="2">
    <source>
        <dbReference type="EMBL" id="RIA92894.1"/>
    </source>
</evidence>
<reference evidence="2 3" key="1">
    <citation type="submission" date="2018-06" db="EMBL/GenBank/DDBJ databases">
        <title>Comparative genomics reveals the genomic features of Rhizophagus irregularis, R. cerebriforme, R. diaphanum and Gigaspora rosea, and their symbiotic lifestyle signature.</title>
        <authorList>
            <person name="Morin E."/>
            <person name="San Clemente H."/>
            <person name="Chen E.C.H."/>
            <person name="De La Providencia I."/>
            <person name="Hainaut M."/>
            <person name="Kuo A."/>
            <person name="Kohler A."/>
            <person name="Murat C."/>
            <person name="Tang N."/>
            <person name="Roy S."/>
            <person name="Loubradou J."/>
            <person name="Henrissat B."/>
            <person name="Grigoriev I.V."/>
            <person name="Corradi N."/>
            <person name="Roux C."/>
            <person name="Martin F.M."/>
        </authorList>
    </citation>
    <scope>NUCLEOTIDE SEQUENCE [LARGE SCALE GENOMIC DNA]</scope>
    <source>
        <strain evidence="2 3">DAOM 227022</strain>
    </source>
</reference>
<evidence type="ECO:0000313" key="3">
    <source>
        <dbReference type="Proteomes" id="UP000265703"/>
    </source>
</evidence>
<evidence type="ECO:0000256" key="1">
    <source>
        <dbReference type="ARBA" id="ARBA00038101"/>
    </source>
</evidence>
<dbReference type="Proteomes" id="UP000265703">
    <property type="component" value="Unassembled WGS sequence"/>
</dbReference>
<proteinExistence type="inferred from homology"/>
<dbReference type="Pfam" id="PF08238">
    <property type="entry name" value="Sel1"/>
    <property type="match status" value="8"/>
</dbReference>
<sequence length="475" mass="55448">MSSNLLDEPVTKKRKIEKNNTFKNDEIFLKKFFKDFYRMIIETKDFKYFEKISNEWIKFYLEINDNKNPKNILELMKNHKQSKFWFTSLIGFFYQHGMGCDLDKEKAVELYRLAINNEIEKNSLNENFFKQLHSNEKDRVTFDSLRNENIITGKCLLSLFYYKDIIIDIEGFKYNRNWNESSEQNELTKLVILAKNNDSESQYNLAICYQSGNGVEINYKKAFKWFLNSAKNENPNAQFSLAIFYMDGIGVQKDEEKAFEWFLKSDQNEHLVIQNKNERENFEMQLKLAITNNSIAQNYLGDYYQNGKEIGKNEKKAFEWYLKAAEGGDKMAQNSLGHCYQYGKGIDKDETKAFVWYLKSAVAGCAKGQCSLGDCYAKAIGTNKNNSKAYKWYLKSALAGYAQGQHNLGDCYQYGKGIKKDEKRAFKWYLISAYAGYALGQRNLGYCYAHAIGTIKNETKAFEWYLKAAQNKKES</sequence>
<dbReference type="PANTHER" id="PTHR11102:SF160">
    <property type="entry name" value="ERAD-ASSOCIATED E3 UBIQUITIN-PROTEIN LIGASE COMPONENT HRD3"/>
    <property type="match status" value="1"/>
</dbReference>
<dbReference type="AlphaFoldDB" id="A0A397TDB0"/>
<protein>
    <recommendedName>
        <fullName evidence="4">HCP-like protein</fullName>
    </recommendedName>
</protein>
<dbReference type="InterPro" id="IPR011990">
    <property type="entry name" value="TPR-like_helical_dom_sf"/>
</dbReference>
<dbReference type="SMART" id="SM00671">
    <property type="entry name" value="SEL1"/>
    <property type="match status" value="8"/>
</dbReference>
<dbReference type="SUPFAM" id="SSF81901">
    <property type="entry name" value="HCP-like"/>
    <property type="match status" value="1"/>
</dbReference>
<organism evidence="2 3">
    <name type="scientific">Glomus cerebriforme</name>
    <dbReference type="NCBI Taxonomy" id="658196"/>
    <lineage>
        <taxon>Eukaryota</taxon>
        <taxon>Fungi</taxon>
        <taxon>Fungi incertae sedis</taxon>
        <taxon>Mucoromycota</taxon>
        <taxon>Glomeromycotina</taxon>
        <taxon>Glomeromycetes</taxon>
        <taxon>Glomerales</taxon>
        <taxon>Glomeraceae</taxon>
        <taxon>Glomus</taxon>
    </lineage>
</organism>
<gene>
    <name evidence="2" type="ORF">C1645_820087</name>
</gene>
<dbReference type="STRING" id="658196.A0A397TDB0"/>
<evidence type="ECO:0008006" key="4">
    <source>
        <dbReference type="Google" id="ProtNLM"/>
    </source>
</evidence>
<dbReference type="PANTHER" id="PTHR11102">
    <property type="entry name" value="SEL-1-LIKE PROTEIN"/>
    <property type="match status" value="1"/>
</dbReference>
<dbReference type="InterPro" id="IPR006597">
    <property type="entry name" value="Sel1-like"/>
</dbReference>